<accession>A0A165HIE8</accession>
<comment type="caution">
    <text evidence="2">The sequence shown here is derived from an EMBL/GenBank/DDBJ whole genome shotgun (WGS) entry which is preliminary data.</text>
</comment>
<proteinExistence type="predicted"/>
<evidence type="ECO:0000313" key="3">
    <source>
        <dbReference type="Proteomes" id="UP000076490"/>
    </source>
</evidence>
<keyword evidence="1" id="KW-0812">Transmembrane</keyword>
<dbReference type="Pfam" id="PF06898">
    <property type="entry name" value="YqfD"/>
    <property type="match status" value="1"/>
</dbReference>
<keyword evidence="1" id="KW-1133">Transmembrane helix</keyword>
<sequence>MQTGKRLRGRETVRLTVTGSGADAFFSACAASGIRMRDAERDGERLRFSVMRKDMPALRKLRRKYRVRLGLQAGREGVILDLSPVRVIAVLMFLFVPLACSGLIWSVGVEGGKPERQERISDYLEKNGIRPFITIGSVPDESVIRNDLMVADPGLSWVRVSREGGRLTVHPIEAPETGEDTGKKLPPAHLAASKRAVITRFELSSGVRNVLPNTTVEKGDIVASGIVTQREDSHVTGAEGKVYGDYYVETRFEMPAVIRYSSPGERAYRFSVGGEKPDGNVWREVPVPSILGSFLTLSESRDGQAREVKITEENGERIILSVLKEKLLGTLDPDATVKDEKVLRVHYDNDKVKGTVLFLINENIAVRKQISQGD</sequence>
<evidence type="ECO:0008006" key="4">
    <source>
        <dbReference type="Google" id="ProtNLM"/>
    </source>
</evidence>
<reference evidence="2 3" key="1">
    <citation type="submission" date="2016-01" db="EMBL/GenBank/DDBJ databases">
        <title>Whole genome sequencing of Bhargavaea cecembensis T14.</title>
        <authorList>
            <person name="Hong K.W."/>
        </authorList>
    </citation>
    <scope>NUCLEOTIDE SEQUENCE [LARGE SCALE GENOMIC DNA]</scope>
    <source>
        <strain evidence="2 3">T14</strain>
    </source>
</reference>
<name>A0A165HIE8_9BACL</name>
<dbReference type="OrthoDB" id="1640349at2"/>
<gene>
    <name evidence="2" type="ORF">AV656_02070</name>
</gene>
<evidence type="ECO:0000256" key="1">
    <source>
        <dbReference type="SAM" id="Phobius"/>
    </source>
</evidence>
<dbReference type="AlphaFoldDB" id="A0A165HIE8"/>
<dbReference type="Proteomes" id="UP000076490">
    <property type="component" value="Unassembled WGS sequence"/>
</dbReference>
<keyword evidence="1" id="KW-0472">Membrane</keyword>
<dbReference type="EMBL" id="LQNT01000001">
    <property type="protein sequence ID" value="KZE40084.1"/>
    <property type="molecule type" value="Genomic_DNA"/>
</dbReference>
<dbReference type="InterPro" id="IPR010690">
    <property type="entry name" value="YqfD"/>
</dbReference>
<evidence type="ECO:0000313" key="2">
    <source>
        <dbReference type="EMBL" id="KZE40084.1"/>
    </source>
</evidence>
<dbReference type="RefSeq" id="WP_063178315.1">
    <property type="nucleotide sequence ID" value="NZ_LQNT01000001.1"/>
</dbReference>
<organism evidence="2 3">
    <name type="scientific">Bhargavaea cecembensis</name>
    <dbReference type="NCBI Taxonomy" id="394098"/>
    <lineage>
        <taxon>Bacteria</taxon>
        <taxon>Bacillati</taxon>
        <taxon>Bacillota</taxon>
        <taxon>Bacilli</taxon>
        <taxon>Bacillales</taxon>
        <taxon>Caryophanaceae</taxon>
        <taxon>Bhargavaea</taxon>
    </lineage>
</organism>
<feature type="transmembrane region" description="Helical" evidence="1">
    <location>
        <begin position="85"/>
        <end position="107"/>
    </location>
</feature>
<protein>
    <recommendedName>
        <fullName evidence="4">Stage IV sporulation protein</fullName>
    </recommendedName>
</protein>